<comment type="similarity">
    <text evidence="1 5 7">Belongs to the FtsZ family.</text>
</comment>
<evidence type="ECO:0000259" key="9">
    <source>
        <dbReference type="SMART" id="SM00864"/>
    </source>
</evidence>
<dbReference type="GO" id="GO:0005737">
    <property type="term" value="C:cytoplasm"/>
    <property type="evidence" value="ECO:0007669"/>
    <property type="project" value="UniProtKB-SubCell"/>
</dbReference>
<dbReference type="SMART" id="SM00865">
    <property type="entry name" value="Tubulin_C"/>
    <property type="match status" value="1"/>
</dbReference>
<dbReference type="Proteomes" id="UP000502502">
    <property type="component" value="Chromosome"/>
</dbReference>
<accession>A0A6G7ZQ60</accession>
<dbReference type="InterPro" id="IPR024757">
    <property type="entry name" value="FtsZ_C"/>
</dbReference>
<dbReference type="RefSeq" id="WP_166095608.1">
    <property type="nucleotide sequence ID" value="NZ_CP049871.1"/>
</dbReference>
<evidence type="ECO:0000256" key="4">
    <source>
        <dbReference type="ARBA" id="ARBA00023134"/>
    </source>
</evidence>
<keyword evidence="5 7" id="KW-0132">Cell division</keyword>
<dbReference type="HAMAP" id="MF_00909">
    <property type="entry name" value="FtsZ"/>
    <property type="match status" value="1"/>
</dbReference>
<dbReference type="InterPro" id="IPR020805">
    <property type="entry name" value="Cell_div_FtsZ_CS"/>
</dbReference>
<dbReference type="PRINTS" id="PR00423">
    <property type="entry name" value="CELLDVISFTSZ"/>
</dbReference>
<keyword evidence="3 5" id="KW-0547">Nucleotide-binding</keyword>
<dbReference type="EMBL" id="CP049871">
    <property type="protein sequence ID" value="QIL03068.1"/>
    <property type="molecule type" value="Genomic_DNA"/>
</dbReference>
<dbReference type="FunFam" id="3.40.50.1440:FF:000001">
    <property type="entry name" value="Cell division protein FtsZ"/>
    <property type="match status" value="1"/>
</dbReference>
<keyword evidence="5 7" id="KW-0131">Cell cycle</keyword>
<evidence type="ECO:0000256" key="3">
    <source>
        <dbReference type="ARBA" id="ARBA00022741"/>
    </source>
</evidence>
<feature type="binding site" evidence="5">
    <location>
        <position position="142"/>
    </location>
    <ligand>
        <name>GTP</name>
        <dbReference type="ChEBI" id="CHEBI:37565"/>
    </ligand>
</feature>
<evidence type="ECO:0000256" key="6">
    <source>
        <dbReference type="NCBIfam" id="TIGR00065"/>
    </source>
</evidence>
<dbReference type="GO" id="GO:0043093">
    <property type="term" value="P:FtsZ-dependent cytokinesis"/>
    <property type="evidence" value="ECO:0007669"/>
    <property type="project" value="UniProtKB-UniRule"/>
</dbReference>
<dbReference type="Gene3D" id="3.30.1330.20">
    <property type="entry name" value="Tubulin/FtsZ, C-terminal domain"/>
    <property type="match status" value="1"/>
</dbReference>
<evidence type="ECO:0000256" key="5">
    <source>
        <dbReference type="HAMAP-Rule" id="MF_00909"/>
    </source>
</evidence>
<dbReference type="SUPFAM" id="SSF52490">
    <property type="entry name" value="Tubulin nucleotide-binding domain-like"/>
    <property type="match status" value="1"/>
</dbReference>
<dbReference type="SMART" id="SM00864">
    <property type="entry name" value="Tubulin"/>
    <property type="match status" value="1"/>
</dbReference>
<dbReference type="InterPro" id="IPR000158">
    <property type="entry name" value="Cell_div_FtsZ"/>
</dbReference>
<feature type="binding site" evidence="5">
    <location>
        <begin position="24"/>
        <end position="28"/>
    </location>
    <ligand>
        <name>GTP</name>
        <dbReference type="ChEBI" id="CHEBI:37565"/>
    </ligand>
</feature>
<feature type="compositionally biased region" description="Acidic residues" evidence="8">
    <location>
        <begin position="354"/>
        <end position="385"/>
    </location>
</feature>
<feature type="domain" description="Tubulin/FtsZ 2-layer sandwich" evidence="10">
    <location>
        <begin position="210"/>
        <end position="328"/>
    </location>
</feature>
<evidence type="ECO:0000256" key="8">
    <source>
        <dbReference type="SAM" id="MobiDB-lite"/>
    </source>
</evidence>
<dbReference type="GO" id="GO:0000917">
    <property type="term" value="P:division septum assembly"/>
    <property type="evidence" value="ECO:0007669"/>
    <property type="project" value="UniProtKB-KW"/>
</dbReference>
<dbReference type="GO" id="GO:0005525">
    <property type="term" value="F:GTP binding"/>
    <property type="evidence" value="ECO:0007669"/>
    <property type="project" value="UniProtKB-UniRule"/>
</dbReference>
<reference evidence="11 12" key="1">
    <citation type="submission" date="2020-03" db="EMBL/GenBank/DDBJ databases">
        <title>Sphingomonas sp. nov., isolated from fish.</title>
        <authorList>
            <person name="Hyun D.-W."/>
            <person name="Bae J.-W."/>
        </authorList>
    </citation>
    <scope>NUCLEOTIDE SEQUENCE [LARGE SCALE GENOMIC DNA]</scope>
    <source>
        <strain evidence="11 12">HDW15C</strain>
    </source>
</reference>
<dbReference type="PANTHER" id="PTHR30314">
    <property type="entry name" value="CELL DIVISION PROTEIN FTSZ-RELATED"/>
    <property type="match status" value="1"/>
</dbReference>
<dbReference type="InterPro" id="IPR036525">
    <property type="entry name" value="Tubulin/FtsZ_GTPase_sf"/>
</dbReference>
<keyword evidence="4 5" id="KW-0342">GTP-binding</keyword>
<feature type="binding site" evidence="5">
    <location>
        <position position="190"/>
    </location>
    <ligand>
        <name>GTP</name>
        <dbReference type="ChEBI" id="CHEBI:37565"/>
    </ligand>
</feature>
<dbReference type="KEGG" id="ssin:G7078_09955"/>
<dbReference type="GO" id="GO:0051258">
    <property type="term" value="P:protein polymerization"/>
    <property type="evidence" value="ECO:0007669"/>
    <property type="project" value="UniProtKB-UniRule"/>
</dbReference>
<dbReference type="NCBIfam" id="TIGR00065">
    <property type="entry name" value="ftsZ"/>
    <property type="match status" value="1"/>
</dbReference>
<dbReference type="SUPFAM" id="SSF55307">
    <property type="entry name" value="Tubulin C-terminal domain-like"/>
    <property type="match status" value="1"/>
</dbReference>
<feature type="region of interest" description="Disordered" evidence="8">
    <location>
        <begin position="345"/>
        <end position="462"/>
    </location>
</feature>
<dbReference type="Pfam" id="PF00091">
    <property type="entry name" value="Tubulin"/>
    <property type="match status" value="1"/>
</dbReference>
<protein>
    <recommendedName>
        <fullName evidence="5 6">Cell division protein FtsZ</fullName>
    </recommendedName>
</protein>
<dbReference type="GO" id="GO:0003924">
    <property type="term" value="F:GTPase activity"/>
    <property type="evidence" value="ECO:0007669"/>
    <property type="project" value="UniProtKB-UniRule"/>
</dbReference>
<evidence type="ECO:0000313" key="12">
    <source>
        <dbReference type="Proteomes" id="UP000502502"/>
    </source>
</evidence>
<dbReference type="CDD" id="cd02201">
    <property type="entry name" value="FtsZ_type1"/>
    <property type="match status" value="1"/>
</dbReference>
<dbReference type="InterPro" id="IPR003008">
    <property type="entry name" value="Tubulin_FtsZ_GTPase"/>
</dbReference>
<keyword evidence="2 5" id="KW-0963">Cytoplasm</keyword>
<evidence type="ECO:0000259" key="10">
    <source>
        <dbReference type="SMART" id="SM00865"/>
    </source>
</evidence>
<feature type="binding site" evidence="5">
    <location>
        <position position="146"/>
    </location>
    <ligand>
        <name>GTP</name>
        <dbReference type="ChEBI" id="CHEBI:37565"/>
    </ligand>
</feature>
<dbReference type="AlphaFoldDB" id="A0A6G7ZQ60"/>
<organism evidence="11 12">
    <name type="scientific">Sphingomonas sinipercae</name>
    <dbReference type="NCBI Taxonomy" id="2714944"/>
    <lineage>
        <taxon>Bacteria</taxon>
        <taxon>Pseudomonadati</taxon>
        <taxon>Pseudomonadota</taxon>
        <taxon>Alphaproteobacteria</taxon>
        <taxon>Sphingomonadales</taxon>
        <taxon>Sphingomonadaceae</taxon>
        <taxon>Sphingomonas</taxon>
    </lineage>
</organism>
<dbReference type="PROSITE" id="PS01135">
    <property type="entry name" value="FTSZ_2"/>
    <property type="match status" value="1"/>
</dbReference>
<dbReference type="InterPro" id="IPR045061">
    <property type="entry name" value="FtsZ/CetZ"/>
</dbReference>
<dbReference type="InterPro" id="IPR018316">
    <property type="entry name" value="Tubulin/FtsZ_2-layer-sand-dom"/>
</dbReference>
<comment type="subcellular location">
    <subcellularLocation>
        <location evidence="5">Cytoplasm</location>
    </subcellularLocation>
    <text evidence="5">Assembles at midcell at the inner surface of the cytoplasmic membrane.</text>
</comment>
<evidence type="ECO:0000256" key="7">
    <source>
        <dbReference type="RuleBase" id="RU000631"/>
    </source>
</evidence>
<dbReference type="PROSITE" id="PS01134">
    <property type="entry name" value="FTSZ_1"/>
    <property type="match status" value="1"/>
</dbReference>
<comment type="subunit">
    <text evidence="5">Homodimer. Polymerizes to form a dynamic ring structure in a strictly GTP-dependent manner. Interacts directly with several other division proteins.</text>
</comment>
<dbReference type="InterPro" id="IPR008280">
    <property type="entry name" value="Tub_FtsZ_C"/>
</dbReference>
<dbReference type="GO" id="GO:0032153">
    <property type="term" value="C:cell division site"/>
    <property type="evidence" value="ECO:0007669"/>
    <property type="project" value="UniProtKB-UniRule"/>
</dbReference>
<feature type="compositionally biased region" description="Basic and acidic residues" evidence="8">
    <location>
        <begin position="406"/>
        <end position="416"/>
    </location>
</feature>
<feature type="domain" description="Tubulin/FtsZ GTPase" evidence="9">
    <location>
        <begin position="16"/>
        <end position="208"/>
    </location>
</feature>
<feature type="binding site" evidence="5">
    <location>
        <begin position="111"/>
        <end position="113"/>
    </location>
    <ligand>
        <name>GTP</name>
        <dbReference type="ChEBI" id="CHEBI:37565"/>
    </ligand>
</feature>
<dbReference type="Pfam" id="PF12327">
    <property type="entry name" value="FtsZ_C"/>
    <property type="match status" value="1"/>
</dbReference>
<keyword evidence="5 7" id="KW-0717">Septation</keyword>
<dbReference type="FunFam" id="3.30.1330.20:FF:000011">
    <property type="entry name" value="Cell division protein FtsZ"/>
    <property type="match status" value="1"/>
</dbReference>
<evidence type="ECO:0000313" key="11">
    <source>
        <dbReference type="EMBL" id="QIL03068.1"/>
    </source>
</evidence>
<dbReference type="Gene3D" id="3.40.50.1440">
    <property type="entry name" value="Tubulin/FtsZ, GTPase domain"/>
    <property type="match status" value="1"/>
</dbReference>
<gene>
    <name evidence="5 11" type="primary">ftsZ</name>
    <name evidence="11" type="ORF">G7078_09955</name>
</gene>
<evidence type="ECO:0000256" key="1">
    <source>
        <dbReference type="ARBA" id="ARBA00009690"/>
    </source>
</evidence>
<name>A0A6G7ZQ60_9SPHN</name>
<comment type="function">
    <text evidence="5 7">Essential cell division protein that forms a contractile ring structure (Z ring) at the future cell division site. The regulation of the ring assembly controls the timing and the location of cell division. One of the functions of the FtsZ ring is to recruit other cell division proteins to the septum to produce a new cell wall between the dividing cells. Binds GTP and shows GTPase activity.</text>
</comment>
<dbReference type="InterPro" id="IPR037103">
    <property type="entry name" value="Tubulin/FtsZ-like_C"/>
</dbReference>
<sequence>MSIDFIRPEVDELRPRISVIGVGGAGGNAVANMIRSDVQGVDFIVANTDAQALNTSSADRRIQLGLKITQGLGAGSRPEIGRAAAEETIEEIERALEGAHMCFIAAGMGGGTGTGAAPVIAKTARDKGILTVGVVTKPFAFEGARRTRSADSGIEELQQHVDTLIVIPNQNLFRLANSDTTFKEAFEMADEVLQQGVRGITDLMVMPGLINLDFADVRSVMGEMGKAMMGTGEASGDNRAIEAAEKAISNPLLDGVSMKGAKGVIISITGGEDMRLMEVDEAASHIKELVDPDANIIWGSAFNNNMEGKIRVSVVATGIEAETGTQAQPAKVFTFPSARTVAPAADPVAAAPEMDAEDSDEDEAMELTEEVGGEEGDELLLDSDDILTSPVGAPPIAPPTDEAEARDEGDQPKRESGTLFERMSNIARGAPKAQIGEDDGDMPGFSREPIDIPRFLNRQNNQ</sequence>
<dbReference type="PANTHER" id="PTHR30314:SF3">
    <property type="entry name" value="MITOCHONDRIAL DIVISION PROTEIN FSZA"/>
    <property type="match status" value="1"/>
</dbReference>
<keyword evidence="12" id="KW-1185">Reference proteome</keyword>
<evidence type="ECO:0000256" key="2">
    <source>
        <dbReference type="ARBA" id="ARBA00022490"/>
    </source>
</evidence>
<proteinExistence type="inferred from homology"/>